<sequence length="510" mass="57655">MTTPAQPRTTANASWWILPALLYTIFHEKSPLYTTNQNTKFLHGAANAGYGWLENDWMGNTLNPLPVFSTLVEWLYQLQAIELSYGIFAILVFTYFAVLTRIVLHYFPAVTSTVPMLFYISLFVLFSKQDMQGLAYQYLLGEYLQPCVFGVFVLLSFERFINNRHASASIWLAIASAFHPAYLPTTFLVQAAYTSVMLRNRSSIRETGIPIALFLLLSAPLVLRHLILFAPTTPEMNLQAIDILANQRIPHHTDIHLWLDANSFIKLGVMAAAILIIRKSALSIVLLIPFVIIIISGIYLYIEPNATLAFTTPWRSSVFLLPLSIALISGWAAASTANVISNHRIIKPAIGLIATVYLIATTTGQVTRQIDNFRTYAEEQEMGAIAYASANRGPEQLYLIPPADSRMDKFRLETGIPVLINLKTHPYKDSEVMEWFNRNTMALKFYQARNTNERQQALDDLVSTYPVTHCITPAHVTLPVTSAWKEVYRDQHYVIRIKEANKPYVISRES</sequence>
<organism evidence="3 4">
    <name type="scientific">Prosthecochloris ethylica</name>
    <dbReference type="NCBI Taxonomy" id="2743976"/>
    <lineage>
        <taxon>Bacteria</taxon>
        <taxon>Pseudomonadati</taxon>
        <taxon>Chlorobiota</taxon>
        <taxon>Chlorobiia</taxon>
        <taxon>Chlorobiales</taxon>
        <taxon>Chlorobiaceae</taxon>
        <taxon>Prosthecochloris</taxon>
    </lineage>
</organism>
<dbReference type="Proteomes" id="UP000619838">
    <property type="component" value="Unassembled WGS sequence"/>
</dbReference>
<dbReference type="RefSeq" id="WP_175187638.1">
    <property type="nucleotide sequence ID" value="NZ_JABVZQ010000014.1"/>
</dbReference>
<evidence type="ECO:0000259" key="2">
    <source>
        <dbReference type="Pfam" id="PF20604"/>
    </source>
</evidence>
<keyword evidence="4" id="KW-1185">Reference proteome</keyword>
<evidence type="ECO:0000313" key="4">
    <source>
        <dbReference type="Proteomes" id="UP000619838"/>
    </source>
</evidence>
<protein>
    <recommendedName>
        <fullName evidence="2">DUF6798 domain-containing protein</fullName>
    </recommendedName>
</protein>
<dbReference type="InterPro" id="IPR046477">
    <property type="entry name" value="DUF6798"/>
</dbReference>
<feature type="transmembrane region" description="Helical" evidence="1">
    <location>
        <begin position="169"/>
        <end position="196"/>
    </location>
</feature>
<feature type="transmembrane region" description="Helical" evidence="1">
    <location>
        <begin position="83"/>
        <end position="100"/>
    </location>
</feature>
<feature type="transmembrane region" description="Helical" evidence="1">
    <location>
        <begin position="314"/>
        <end position="333"/>
    </location>
</feature>
<evidence type="ECO:0000256" key="1">
    <source>
        <dbReference type="SAM" id="Phobius"/>
    </source>
</evidence>
<keyword evidence="1" id="KW-1133">Transmembrane helix</keyword>
<feature type="transmembrane region" description="Helical" evidence="1">
    <location>
        <begin position="106"/>
        <end position="126"/>
    </location>
</feature>
<dbReference type="Pfam" id="PF20604">
    <property type="entry name" value="DUF6798"/>
    <property type="match status" value="1"/>
</dbReference>
<name>A0ABR9XUI1_9CHLB</name>
<feature type="transmembrane region" description="Helical" evidence="1">
    <location>
        <begin position="138"/>
        <end position="157"/>
    </location>
</feature>
<keyword evidence="1" id="KW-0812">Transmembrane</keyword>
<feature type="domain" description="DUF6798" evidence="2">
    <location>
        <begin position="383"/>
        <end position="440"/>
    </location>
</feature>
<comment type="caution">
    <text evidence="3">The sequence shown here is derived from an EMBL/GenBank/DDBJ whole genome shotgun (WGS) entry which is preliminary data.</text>
</comment>
<accession>A0ABR9XUI1</accession>
<dbReference type="EMBL" id="JADGII010000031">
    <property type="protein sequence ID" value="MBF0637634.1"/>
    <property type="molecule type" value="Genomic_DNA"/>
</dbReference>
<reference evidence="3 4" key="1">
    <citation type="journal article" date="2020" name="Microorganisms">
        <title>Simultaneous Genome Sequencing of Prosthecochloris ethylica and Desulfuromonas acetoxidans within a Syntrophic Mixture Reveals Unique Pili and Protein Interactions.</title>
        <authorList>
            <person name="Kyndt J.A."/>
            <person name="Van Beeumen J.J."/>
            <person name="Meyer T.E."/>
        </authorList>
    </citation>
    <scope>NUCLEOTIDE SEQUENCE [LARGE SCALE GENOMIC DNA]</scope>
    <source>
        <strain evidence="3 4">N3</strain>
    </source>
</reference>
<proteinExistence type="predicted"/>
<feature type="transmembrane region" description="Helical" evidence="1">
    <location>
        <begin position="345"/>
        <end position="364"/>
    </location>
</feature>
<feature type="transmembrane region" description="Helical" evidence="1">
    <location>
        <begin position="208"/>
        <end position="227"/>
    </location>
</feature>
<feature type="transmembrane region" description="Helical" evidence="1">
    <location>
        <begin position="284"/>
        <end position="302"/>
    </location>
</feature>
<gene>
    <name evidence="3" type="ORF">INT08_10680</name>
</gene>
<keyword evidence="1" id="KW-0472">Membrane</keyword>
<evidence type="ECO:0000313" key="3">
    <source>
        <dbReference type="EMBL" id="MBF0637634.1"/>
    </source>
</evidence>